<protein>
    <recommendedName>
        <fullName evidence="3">Ava_C0101 and related proteins</fullName>
    </recommendedName>
</protein>
<proteinExistence type="predicted"/>
<evidence type="ECO:0000313" key="1">
    <source>
        <dbReference type="EMBL" id="EEF59697.1"/>
    </source>
</evidence>
<gene>
    <name evidence="1" type="ORF">Cflav_PD2518</name>
</gene>
<reference evidence="1 2" key="1">
    <citation type="journal article" date="2011" name="J. Bacteriol.">
        <title>Genome sequence of 'Pedosphaera parvula' Ellin514, an aerobic Verrucomicrobial isolate from pasture soil.</title>
        <authorList>
            <person name="Kant R."/>
            <person name="van Passel M.W."/>
            <person name="Sangwan P."/>
            <person name="Palva A."/>
            <person name="Lucas S."/>
            <person name="Copeland A."/>
            <person name="Lapidus A."/>
            <person name="Glavina Del Rio T."/>
            <person name="Dalin E."/>
            <person name="Tice H."/>
            <person name="Bruce D."/>
            <person name="Goodwin L."/>
            <person name="Pitluck S."/>
            <person name="Chertkov O."/>
            <person name="Larimer F.W."/>
            <person name="Land M.L."/>
            <person name="Hauser L."/>
            <person name="Brettin T.S."/>
            <person name="Detter J.C."/>
            <person name="Han S."/>
            <person name="de Vos W.M."/>
            <person name="Janssen P.H."/>
            <person name="Smidt H."/>
        </authorList>
    </citation>
    <scope>NUCLEOTIDE SEQUENCE [LARGE SCALE GENOMIC DNA]</scope>
    <source>
        <strain evidence="1 2">Ellin514</strain>
    </source>
</reference>
<keyword evidence="2" id="KW-1185">Reference proteome</keyword>
<evidence type="ECO:0008006" key="3">
    <source>
        <dbReference type="Google" id="ProtNLM"/>
    </source>
</evidence>
<dbReference type="EMBL" id="ABOX02000024">
    <property type="protein sequence ID" value="EEF59697.1"/>
    <property type="molecule type" value="Genomic_DNA"/>
</dbReference>
<evidence type="ECO:0000313" key="2">
    <source>
        <dbReference type="Proteomes" id="UP000003688"/>
    </source>
</evidence>
<dbReference type="InterPro" id="IPR046038">
    <property type="entry name" value="DUF5996"/>
</dbReference>
<dbReference type="STRING" id="320771.Cflav_PD2518"/>
<dbReference type="AlphaFoldDB" id="B9XK59"/>
<organism evidence="1 2">
    <name type="scientific">Pedosphaera parvula (strain Ellin514)</name>
    <dbReference type="NCBI Taxonomy" id="320771"/>
    <lineage>
        <taxon>Bacteria</taxon>
        <taxon>Pseudomonadati</taxon>
        <taxon>Verrucomicrobiota</taxon>
        <taxon>Pedosphaerae</taxon>
        <taxon>Pedosphaerales</taxon>
        <taxon>Pedosphaeraceae</taxon>
        <taxon>Pedosphaera</taxon>
    </lineage>
</organism>
<dbReference type="Pfam" id="PF19459">
    <property type="entry name" value="DUF5996"/>
    <property type="match status" value="1"/>
</dbReference>
<comment type="caution">
    <text evidence="1">The sequence shown here is derived from an EMBL/GenBank/DDBJ whole genome shotgun (WGS) entry which is preliminary data.</text>
</comment>
<accession>B9XK59</accession>
<dbReference type="Proteomes" id="UP000003688">
    <property type="component" value="Unassembled WGS sequence"/>
</dbReference>
<sequence precursor="true">MVMVALGSIIVPTASVVRAGLVPNSASSWRNKKGTVMLTQTLSSKDLAWPPLPLAEWKDTCETLHMWTQIVGKVRLALCPHINHWWEVALYVSARGLTTSPMPYGRDTFEIEFDFIDHKIDINTSWGASKTLTLAPRSVAQFYHEFMDALHSLGIDVKIWPMPVEIPNPIRFDQDSQHASYDAEHAHRFWRILVTVDTVFKEFRGRFIGKDSPVHFFWGSFDLCVTRFSGRRAPERPGADRITREAYSHEVSSAGYWPGTGDMTGGAFYSYMAPEPPGFRESHVQPEKAYYSDQFHEFLLLYEDVRKSDSPRNTLLAFLQSTYEAGAALGKWDRESLEQPAWAKI</sequence>
<name>B9XK59_PEDPL</name>